<evidence type="ECO:0000256" key="2">
    <source>
        <dbReference type="ARBA" id="ARBA00022679"/>
    </source>
</evidence>
<evidence type="ECO:0000256" key="3">
    <source>
        <dbReference type="SAM" id="MobiDB-lite"/>
    </source>
</evidence>
<comment type="caution">
    <text evidence="5">The sequence shown here is derived from an EMBL/GenBank/DDBJ whole genome shotgun (WGS) entry which is preliminary data.</text>
</comment>
<keyword evidence="6" id="KW-1185">Reference proteome</keyword>
<keyword evidence="2" id="KW-0808">Transferase</keyword>
<dbReference type="EMBL" id="BSVA01000001">
    <property type="protein sequence ID" value="GMA90045.1"/>
    <property type="molecule type" value="Genomic_DNA"/>
</dbReference>
<evidence type="ECO:0000313" key="5">
    <source>
        <dbReference type="EMBL" id="GMA90045.1"/>
    </source>
</evidence>
<reference evidence="6" key="1">
    <citation type="journal article" date="2019" name="Int. J. Syst. Evol. Microbiol.">
        <title>The Global Catalogue of Microorganisms (GCM) 10K type strain sequencing project: providing services to taxonomists for standard genome sequencing and annotation.</title>
        <authorList>
            <consortium name="The Broad Institute Genomics Platform"/>
            <consortium name="The Broad Institute Genome Sequencing Center for Infectious Disease"/>
            <person name="Wu L."/>
            <person name="Ma J."/>
        </authorList>
    </citation>
    <scope>NUCLEOTIDE SEQUENCE [LARGE SCALE GENOMIC DNA]</scope>
    <source>
        <strain evidence="6">NBRC 108755</strain>
    </source>
</reference>
<keyword evidence="1" id="KW-0328">Glycosyltransferase</keyword>
<gene>
    <name evidence="5" type="ORF">GCM10025869_05740</name>
</gene>
<dbReference type="SUPFAM" id="SSF53756">
    <property type="entry name" value="UDP-Glycosyltransferase/glycogen phosphorylase"/>
    <property type="match status" value="1"/>
</dbReference>
<proteinExistence type="predicted"/>
<evidence type="ECO:0000313" key="6">
    <source>
        <dbReference type="Proteomes" id="UP001157069"/>
    </source>
</evidence>
<accession>A0ABQ6JP55</accession>
<sequence length="289" mass="30808">MTTLHVTLDELAATPYGGLSRYAGELTRALLATAPEGAEVVGMVPASPEPDYERIGALLPGLARLEKSVLAHRELSAAWRRGLGRPSRTGMLHATSLLAPLGAHDRVHQPGDQVAVTIHDAIAWTAPELLPSRTVSWQHAMAARAERFADAVVVPSHAVAAELAEHLDLGDRIRVIPGAPSSGLIPPRGAGRRAAELGLPEQYLLTVAGTEPKKNLAALLDALPSRGSSCRSWSSPTMRMPSPSWQRRRGWPRGAWWRSAHSPTRTSGSSTCAPTPTCSRARPKASGSR</sequence>
<feature type="domain" description="Glycosyltransferase subfamily 4-like N-terminal" evidence="4">
    <location>
        <begin position="16"/>
        <end position="177"/>
    </location>
</feature>
<dbReference type="InterPro" id="IPR028098">
    <property type="entry name" value="Glyco_trans_4-like_N"/>
</dbReference>
<dbReference type="Proteomes" id="UP001157069">
    <property type="component" value="Unassembled WGS sequence"/>
</dbReference>
<name>A0ABQ6JP55_9MICO</name>
<dbReference type="PANTHER" id="PTHR46401:SF2">
    <property type="entry name" value="GLYCOSYLTRANSFERASE WBBK-RELATED"/>
    <property type="match status" value="1"/>
</dbReference>
<evidence type="ECO:0000259" key="4">
    <source>
        <dbReference type="Pfam" id="PF13439"/>
    </source>
</evidence>
<organism evidence="5 6">
    <name type="scientific">Homoserinibacter gongjuensis</name>
    <dbReference type="NCBI Taxonomy" id="1162968"/>
    <lineage>
        <taxon>Bacteria</taxon>
        <taxon>Bacillati</taxon>
        <taxon>Actinomycetota</taxon>
        <taxon>Actinomycetes</taxon>
        <taxon>Micrococcales</taxon>
        <taxon>Microbacteriaceae</taxon>
        <taxon>Homoserinibacter</taxon>
    </lineage>
</organism>
<feature type="region of interest" description="Disordered" evidence="3">
    <location>
        <begin position="257"/>
        <end position="289"/>
    </location>
</feature>
<dbReference type="Gene3D" id="3.40.50.2000">
    <property type="entry name" value="Glycogen Phosphorylase B"/>
    <property type="match status" value="2"/>
</dbReference>
<dbReference type="PANTHER" id="PTHR46401">
    <property type="entry name" value="GLYCOSYLTRANSFERASE WBBK-RELATED"/>
    <property type="match status" value="1"/>
</dbReference>
<dbReference type="Pfam" id="PF13439">
    <property type="entry name" value="Glyco_transf_4"/>
    <property type="match status" value="1"/>
</dbReference>
<protein>
    <recommendedName>
        <fullName evidence="4">Glycosyltransferase subfamily 4-like N-terminal domain-containing protein</fullName>
    </recommendedName>
</protein>
<evidence type="ECO:0000256" key="1">
    <source>
        <dbReference type="ARBA" id="ARBA00022676"/>
    </source>
</evidence>
<feature type="compositionally biased region" description="Polar residues" evidence="3">
    <location>
        <begin position="261"/>
        <end position="278"/>
    </location>
</feature>